<name>A0ABQ9JIE9_9CUCU</name>
<feature type="transmembrane region" description="Helical" evidence="10">
    <location>
        <begin position="39"/>
        <end position="59"/>
    </location>
</feature>
<evidence type="ECO:0000256" key="7">
    <source>
        <dbReference type="ARBA" id="ARBA00023136"/>
    </source>
</evidence>
<feature type="compositionally biased region" description="Basic and acidic residues" evidence="9">
    <location>
        <begin position="370"/>
        <end position="389"/>
    </location>
</feature>
<keyword evidence="3" id="KW-0808">Transferase</keyword>
<evidence type="ECO:0000256" key="5">
    <source>
        <dbReference type="ARBA" id="ARBA00022824"/>
    </source>
</evidence>
<dbReference type="PANTHER" id="PTHR10408">
    <property type="entry name" value="STEROL O-ACYLTRANSFERASE"/>
    <property type="match status" value="1"/>
</dbReference>
<dbReference type="EMBL" id="JAPWTJ010000577">
    <property type="protein sequence ID" value="KAJ8977197.1"/>
    <property type="molecule type" value="Genomic_DNA"/>
</dbReference>
<feature type="transmembrane region" description="Helical" evidence="10">
    <location>
        <begin position="498"/>
        <end position="517"/>
    </location>
</feature>
<accession>A0ABQ9JIE9</accession>
<feature type="transmembrane region" description="Helical" evidence="10">
    <location>
        <begin position="313"/>
        <end position="335"/>
    </location>
</feature>
<evidence type="ECO:0000256" key="1">
    <source>
        <dbReference type="ARBA" id="ARBA00004477"/>
    </source>
</evidence>
<feature type="non-terminal residue" evidence="11">
    <location>
        <position position="1"/>
    </location>
</feature>
<keyword evidence="5" id="KW-0256">Endoplasmic reticulum</keyword>
<evidence type="ECO:0000256" key="8">
    <source>
        <dbReference type="ARBA" id="ARBA00023315"/>
    </source>
</evidence>
<feature type="transmembrane region" description="Helical" evidence="10">
    <location>
        <begin position="140"/>
        <end position="159"/>
    </location>
</feature>
<keyword evidence="4 10" id="KW-0812">Transmembrane</keyword>
<feature type="region of interest" description="Disordered" evidence="9">
    <location>
        <begin position="370"/>
        <end position="447"/>
    </location>
</feature>
<evidence type="ECO:0000256" key="3">
    <source>
        <dbReference type="ARBA" id="ARBA00022679"/>
    </source>
</evidence>
<dbReference type="PANTHER" id="PTHR10408:SF8">
    <property type="entry name" value="O-ACYLTRANSFERASE"/>
    <property type="match status" value="1"/>
</dbReference>
<feature type="compositionally biased region" description="Polar residues" evidence="9">
    <location>
        <begin position="395"/>
        <end position="405"/>
    </location>
</feature>
<evidence type="ECO:0008006" key="13">
    <source>
        <dbReference type="Google" id="ProtNLM"/>
    </source>
</evidence>
<reference evidence="11" key="1">
    <citation type="journal article" date="2023" name="Insect Mol. Biol.">
        <title>Genome sequencing provides insights into the evolution of gene families encoding plant cell wall-degrading enzymes in longhorned beetles.</title>
        <authorList>
            <person name="Shin N.R."/>
            <person name="Okamura Y."/>
            <person name="Kirsch R."/>
            <person name="Pauchet Y."/>
        </authorList>
    </citation>
    <scope>NUCLEOTIDE SEQUENCE</scope>
    <source>
        <strain evidence="11">MMC_N1</strain>
    </source>
</reference>
<evidence type="ECO:0000256" key="9">
    <source>
        <dbReference type="SAM" id="MobiDB-lite"/>
    </source>
</evidence>
<evidence type="ECO:0000256" key="2">
    <source>
        <dbReference type="ARBA" id="ARBA00009010"/>
    </source>
</evidence>
<evidence type="ECO:0000313" key="11">
    <source>
        <dbReference type="EMBL" id="KAJ8977197.1"/>
    </source>
</evidence>
<feature type="transmembrane region" description="Helical" evidence="10">
    <location>
        <begin position="287"/>
        <end position="306"/>
    </location>
</feature>
<comment type="caution">
    <text evidence="11">The sequence shown here is derived from an EMBL/GenBank/DDBJ whole genome shotgun (WGS) entry which is preliminary data.</text>
</comment>
<keyword evidence="7 10" id="KW-0472">Membrane</keyword>
<evidence type="ECO:0000313" key="12">
    <source>
        <dbReference type="Proteomes" id="UP001162164"/>
    </source>
</evidence>
<organism evidence="11 12">
    <name type="scientific">Molorchus minor</name>
    <dbReference type="NCBI Taxonomy" id="1323400"/>
    <lineage>
        <taxon>Eukaryota</taxon>
        <taxon>Metazoa</taxon>
        <taxon>Ecdysozoa</taxon>
        <taxon>Arthropoda</taxon>
        <taxon>Hexapoda</taxon>
        <taxon>Insecta</taxon>
        <taxon>Pterygota</taxon>
        <taxon>Neoptera</taxon>
        <taxon>Endopterygota</taxon>
        <taxon>Coleoptera</taxon>
        <taxon>Polyphaga</taxon>
        <taxon>Cucujiformia</taxon>
        <taxon>Chrysomeloidea</taxon>
        <taxon>Cerambycidae</taxon>
        <taxon>Lamiinae</taxon>
        <taxon>Monochamini</taxon>
        <taxon>Molorchus</taxon>
    </lineage>
</organism>
<proteinExistence type="inferred from homology"/>
<sequence>VEETQRAARKKIELRESVLTQLYEHNTHGHTKSRRIWNYAWLIFLMGYYFATFYTAALIVANYELVPALAAFLLLEQVRLTMKTHAFVRSNAPAVLNYKKQNGDQQYETNFSKFLYFVFAPTLVYRNDYPRTKTIRWNFVFYRLLEIVGIILCYNFILYRFLIPTYQDFGKRKFSIEEIILSFFENTLVGILLFLSTFYLILHAVQNMFAEILRFGDRLFYSDWWTCTSYSEYFRKWNIVVYDWLYTYLYKEMYEINFPKNKNLVKILVFLASALVHEWILFHMMGFFLPVLFIVFSFIAVPLTFVNLPHTTLVNILFWYTLSLGSGFIVSIYTVEYYAHLHAPIENNSNKDYFLPNREDLPQPRIWTRPPEEVEHDGDVHFPRPDSGHAHRPKTTSGRGKTLVTQCPPVRPTGSPVFENPEYDGGISKPPCPLPTLQMATNHPGQGYPIQSQFKNLGKRLLDSELSADIDKKNCDININNVPHCPYLLTSPYIDNEVIEIALTFLTYLVYVPWILISVNNRWGKQEVEKIAESRFKYA</sequence>
<protein>
    <recommendedName>
        <fullName evidence="13">O-acyltransferase</fullName>
    </recommendedName>
</protein>
<comment type="similarity">
    <text evidence="2">Belongs to the membrane-bound acyltransferase family. Sterol o-acyltransferase subfamily.</text>
</comment>
<keyword evidence="6 10" id="KW-1133">Transmembrane helix</keyword>
<evidence type="ECO:0000256" key="6">
    <source>
        <dbReference type="ARBA" id="ARBA00022989"/>
    </source>
</evidence>
<dbReference type="Pfam" id="PF03062">
    <property type="entry name" value="MBOAT"/>
    <property type="match status" value="1"/>
</dbReference>
<comment type="subcellular location">
    <subcellularLocation>
        <location evidence="1">Endoplasmic reticulum membrane</location>
        <topology evidence="1">Multi-pass membrane protein</topology>
    </subcellularLocation>
</comment>
<feature type="transmembrane region" description="Helical" evidence="10">
    <location>
        <begin position="179"/>
        <end position="202"/>
    </location>
</feature>
<keyword evidence="12" id="KW-1185">Reference proteome</keyword>
<dbReference type="Proteomes" id="UP001162164">
    <property type="component" value="Unassembled WGS sequence"/>
</dbReference>
<feature type="compositionally biased region" description="Polar residues" evidence="9">
    <location>
        <begin position="438"/>
        <end position="447"/>
    </location>
</feature>
<evidence type="ECO:0000256" key="4">
    <source>
        <dbReference type="ARBA" id="ARBA00022692"/>
    </source>
</evidence>
<keyword evidence="8" id="KW-0012">Acyltransferase</keyword>
<evidence type="ECO:0000256" key="10">
    <source>
        <dbReference type="SAM" id="Phobius"/>
    </source>
</evidence>
<dbReference type="InterPro" id="IPR004299">
    <property type="entry name" value="MBOAT_fam"/>
</dbReference>
<dbReference type="InterPro" id="IPR014371">
    <property type="entry name" value="Oat_ACAT_DAG_ARE"/>
</dbReference>
<gene>
    <name evidence="11" type="ORF">NQ317_009431</name>
</gene>